<gene>
    <name evidence="3" type="ORF">ACFQZ6_08725</name>
</gene>
<proteinExistence type="predicted"/>
<dbReference type="RefSeq" id="WP_381606341.1">
    <property type="nucleotide sequence ID" value="NZ_JBHTEB010000001.1"/>
</dbReference>
<feature type="compositionally biased region" description="Low complexity" evidence="1">
    <location>
        <begin position="31"/>
        <end position="49"/>
    </location>
</feature>
<sequence>MARGGVFRAGAALSLALLAAGCADTGTDTGTDAGTAAPATATSGAARAPSPTPPEDLCARLVTHWAREVLDTGTYGDYQSMGLSNGQYEILREVVDAARAERGRHGGAAADELIRRRAREGCVDWYRTGGPSGGPWQ</sequence>
<evidence type="ECO:0000256" key="1">
    <source>
        <dbReference type="SAM" id="MobiDB-lite"/>
    </source>
</evidence>
<dbReference type="PROSITE" id="PS51257">
    <property type="entry name" value="PROKAR_LIPOPROTEIN"/>
    <property type="match status" value="1"/>
</dbReference>
<dbReference type="Proteomes" id="UP001597023">
    <property type="component" value="Unassembled WGS sequence"/>
</dbReference>
<feature type="region of interest" description="Disordered" evidence="1">
    <location>
        <begin position="31"/>
        <end position="55"/>
    </location>
</feature>
<evidence type="ECO:0008006" key="5">
    <source>
        <dbReference type="Google" id="ProtNLM"/>
    </source>
</evidence>
<reference evidence="4" key="1">
    <citation type="journal article" date="2019" name="Int. J. Syst. Evol. Microbiol.">
        <title>The Global Catalogue of Microorganisms (GCM) 10K type strain sequencing project: providing services to taxonomists for standard genome sequencing and annotation.</title>
        <authorList>
            <consortium name="The Broad Institute Genomics Platform"/>
            <consortium name="The Broad Institute Genome Sequencing Center for Infectious Disease"/>
            <person name="Wu L."/>
            <person name="Ma J."/>
        </authorList>
    </citation>
    <scope>NUCLEOTIDE SEQUENCE [LARGE SCALE GENOMIC DNA]</scope>
    <source>
        <strain evidence="4">CGMCC 4.7400</strain>
    </source>
</reference>
<dbReference type="EMBL" id="JBHTEB010000001">
    <property type="protein sequence ID" value="MFD0314316.1"/>
    <property type="molecule type" value="Genomic_DNA"/>
</dbReference>
<comment type="caution">
    <text evidence="3">The sequence shown here is derived from an EMBL/GenBank/DDBJ whole genome shotgun (WGS) entry which is preliminary data.</text>
</comment>
<keyword evidence="2" id="KW-0732">Signal</keyword>
<keyword evidence="4" id="KW-1185">Reference proteome</keyword>
<feature type="chain" id="PRO_5045497117" description="Lipoprotein" evidence="2">
    <location>
        <begin position="20"/>
        <end position="137"/>
    </location>
</feature>
<evidence type="ECO:0000313" key="3">
    <source>
        <dbReference type="EMBL" id="MFD0314316.1"/>
    </source>
</evidence>
<feature type="signal peptide" evidence="2">
    <location>
        <begin position="1"/>
        <end position="19"/>
    </location>
</feature>
<name>A0ABW2W8W9_9ACTN</name>
<evidence type="ECO:0000256" key="2">
    <source>
        <dbReference type="SAM" id="SignalP"/>
    </source>
</evidence>
<evidence type="ECO:0000313" key="4">
    <source>
        <dbReference type="Proteomes" id="UP001597023"/>
    </source>
</evidence>
<organism evidence="3 4">
    <name type="scientific">Streptomyces flavalbus</name>
    <dbReference type="NCBI Taxonomy" id="2665155"/>
    <lineage>
        <taxon>Bacteria</taxon>
        <taxon>Bacillati</taxon>
        <taxon>Actinomycetota</taxon>
        <taxon>Actinomycetes</taxon>
        <taxon>Kitasatosporales</taxon>
        <taxon>Streptomycetaceae</taxon>
        <taxon>Streptomyces</taxon>
    </lineage>
</organism>
<accession>A0ABW2W8W9</accession>
<protein>
    <recommendedName>
        <fullName evidence="5">Lipoprotein</fullName>
    </recommendedName>
</protein>